<comment type="caution">
    <text evidence="2">The sequence shown here is derived from an EMBL/GenBank/DDBJ whole genome shotgun (WGS) entry which is preliminary data.</text>
</comment>
<sequence>MSNQAKKRLDLTFRFAGESVLGMLRAAVMAVIILFVLFLAFRMGMQATAWTDPGFSTLNAWGGPTELGAFLAHGLDAVLCMALACVLAHVVLRRPTAPEGTTRSLVI</sequence>
<proteinExistence type="predicted"/>
<name>A0A2A3YMQ1_9MICO</name>
<evidence type="ECO:0000313" key="3">
    <source>
        <dbReference type="Proteomes" id="UP000218598"/>
    </source>
</evidence>
<keyword evidence="1" id="KW-1133">Transmembrane helix</keyword>
<keyword evidence="1" id="KW-0472">Membrane</keyword>
<accession>A0A2A3YMQ1</accession>
<dbReference type="Proteomes" id="UP000218598">
    <property type="component" value="Unassembled WGS sequence"/>
</dbReference>
<keyword evidence="1" id="KW-0812">Transmembrane</keyword>
<reference evidence="2 3" key="1">
    <citation type="journal article" date="2017" name="Elife">
        <title>Extensive horizontal gene transfer in cheese-associated bacteria.</title>
        <authorList>
            <person name="Bonham K.S."/>
            <person name="Wolfe B.E."/>
            <person name="Dutton R.J."/>
        </authorList>
    </citation>
    <scope>NUCLEOTIDE SEQUENCE [LARGE SCALE GENOMIC DNA]</scope>
    <source>
        <strain evidence="2 3">341_9</strain>
    </source>
</reference>
<keyword evidence="3" id="KW-1185">Reference proteome</keyword>
<protein>
    <submittedName>
        <fullName evidence="2">Uncharacterized protein</fullName>
    </submittedName>
</protein>
<evidence type="ECO:0000313" key="2">
    <source>
        <dbReference type="EMBL" id="PCC40499.1"/>
    </source>
</evidence>
<gene>
    <name evidence="2" type="ORF">CIK66_03735</name>
</gene>
<evidence type="ECO:0000256" key="1">
    <source>
        <dbReference type="SAM" id="Phobius"/>
    </source>
</evidence>
<feature type="transmembrane region" description="Helical" evidence="1">
    <location>
        <begin position="70"/>
        <end position="92"/>
    </location>
</feature>
<organism evidence="2 3">
    <name type="scientific">Brachybacterium alimentarium</name>
    <dbReference type="NCBI Taxonomy" id="47845"/>
    <lineage>
        <taxon>Bacteria</taxon>
        <taxon>Bacillati</taxon>
        <taxon>Actinomycetota</taxon>
        <taxon>Actinomycetes</taxon>
        <taxon>Micrococcales</taxon>
        <taxon>Dermabacteraceae</taxon>
        <taxon>Brachybacterium</taxon>
    </lineage>
</organism>
<dbReference type="EMBL" id="NRGR01000006">
    <property type="protein sequence ID" value="PCC40499.1"/>
    <property type="molecule type" value="Genomic_DNA"/>
</dbReference>
<feature type="transmembrane region" description="Helical" evidence="1">
    <location>
        <begin position="20"/>
        <end position="41"/>
    </location>
</feature>
<dbReference type="AlphaFoldDB" id="A0A2A3YMQ1"/>